<evidence type="ECO:0000313" key="2">
    <source>
        <dbReference type="EMBL" id="PBK76300.1"/>
    </source>
</evidence>
<gene>
    <name evidence="2" type="ORF">ARMSODRAFT_1011559</name>
</gene>
<dbReference type="EMBL" id="KZ293416">
    <property type="protein sequence ID" value="PBK76300.1"/>
    <property type="molecule type" value="Genomic_DNA"/>
</dbReference>
<dbReference type="Proteomes" id="UP000218334">
    <property type="component" value="Unassembled WGS sequence"/>
</dbReference>
<sequence>MSSLRFGQDQSQTSTQQDSMFSINLNDDPEAQRVRVSGNDIEAQQEEVKIGHEATPRPIV</sequence>
<organism evidence="2 3">
    <name type="scientific">Armillaria solidipes</name>
    <dbReference type="NCBI Taxonomy" id="1076256"/>
    <lineage>
        <taxon>Eukaryota</taxon>
        <taxon>Fungi</taxon>
        <taxon>Dikarya</taxon>
        <taxon>Basidiomycota</taxon>
        <taxon>Agaricomycotina</taxon>
        <taxon>Agaricomycetes</taxon>
        <taxon>Agaricomycetidae</taxon>
        <taxon>Agaricales</taxon>
        <taxon>Marasmiineae</taxon>
        <taxon>Physalacriaceae</taxon>
        <taxon>Armillaria</taxon>
    </lineage>
</organism>
<feature type="compositionally biased region" description="Basic and acidic residues" evidence="1">
    <location>
        <begin position="46"/>
        <end position="60"/>
    </location>
</feature>
<dbReference type="AlphaFoldDB" id="A0A2H3C337"/>
<proteinExistence type="predicted"/>
<evidence type="ECO:0000256" key="1">
    <source>
        <dbReference type="SAM" id="MobiDB-lite"/>
    </source>
</evidence>
<feature type="compositionally biased region" description="Low complexity" evidence="1">
    <location>
        <begin position="8"/>
        <end position="19"/>
    </location>
</feature>
<keyword evidence="3" id="KW-1185">Reference proteome</keyword>
<evidence type="ECO:0000313" key="3">
    <source>
        <dbReference type="Proteomes" id="UP000218334"/>
    </source>
</evidence>
<name>A0A2H3C337_9AGAR</name>
<feature type="region of interest" description="Disordered" evidence="1">
    <location>
        <begin position="1"/>
        <end position="60"/>
    </location>
</feature>
<protein>
    <submittedName>
        <fullName evidence="2">Uncharacterized protein</fullName>
    </submittedName>
</protein>
<reference evidence="3" key="1">
    <citation type="journal article" date="2017" name="Nat. Ecol. Evol.">
        <title>Genome expansion and lineage-specific genetic innovations in the forest pathogenic fungi Armillaria.</title>
        <authorList>
            <person name="Sipos G."/>
            <person name="Prasanna A.N."/>
            <person name="Walter M.C."/>
            <person name="O'Connor E."/>
            <person name="Balint B."/>
            <person name="Krizsan K."/>
            <person name="Kiss B."/>
            <person name="Hess J."/>
            <person name="Varga T."/>
            <person name="Slot J."/>
            <person name="Riley R."/>
            <person name="Boka B."/>
            <person name="Rigling D."/>
            <person name="Barry K."/>
            <person name="Lee J."/>
            <person name="Mihaltcheva S."/>
            <person name="LaButti K."/>
            <person name="Lipzen A."/>
            <person name="Waldron R."/>
            <person name="Moloney N.M."/>
            <person name="Sperisen C."/>
            <person name="Kredics L."/>
            <person name="Vagvoelgyi C."/>
            <person name="Patrignani A."/>
            <person name="Fitzpatrick D."/>
            <person name="Nagy I."/>
            <person name="Doyle S."/>
            <person name="Anderson J.B."/>
            <person name="Grigoriev I.V."/>
            <person name="Gueldener U."/>
            <person name="Muensterkoetter M."/>
            <person name="Nagy L.G."/>
        </authorList>
    </citation>
    <scope>NUCLEOTIDE SEQUENCE [LARGE SCALE GENOMIC DNA]</scope>
    <source>
        <strain evidence="3">28-4</strain>
    </source>
</reference>
<accession>A0A2H3C337</accession>